<dbReference type="GO" id="GO:0003677">
    <property type="term" value="F:DNA binding"/>
    <property type="evidence" value="ECO:0007669"/>
    <property type="project" value="UniProtKB-KW"/>
</dbReference>
<dbReference type="Gene3D" id="4.10.280.10">
    <property type="entry name" value="Helix-loop-helix DNA-binding domain"/>
    <property type="match status" value="1"/>
</dbReference>
<dbReference type="InterPro" id="IPR013767">
    <property type="entry name" value="PAS_fold"/>
</dbReference>
<dbReference type="CDD" id="cd00130">
    <property type="entry name" value="PAS"/>
    <property type="match status" value="2"/>
</dbReference>
<reference evidence="10" key="3">
    <citation type="submission" date="2025-09" db="UniProtKB">
        <authorList>
            <consortium name="Ensembl"/>
        </authorList>
    </citation>
    <scope>IDENTIFICATION</scope>
</reference>
<keyword evidence="5" id="KW-0804">Transcription</keyword>
<feature type="compositionally biased region" description="Polar residues" evidence="7">
    <location>
        <begin position="1015"/>
        <end position="1024"/>
    </location>
</feature>
<feature type="region of interest" description="Disordered" evidence="7">
    <location>
        <begin position="1010"/>
        <end position="1048"/>
    </location>
</feature>
<dbReference type="SUPFAM" id="SSF47459">
    <property type="entry name" value="HLH, helix-loop-helix DNA-binding domain"/>
    <property type="match status" value="1"/>
</dbReference>
<evidence type="ECO:0000256" key="7">
    <source>
        <dbReference type="SAM" id="MobiDB-lite"/>
    </source>
</evidence>
<evidence type="ECO:0000256" key="5">
    <source>
        <dbReference type="ARBA" id="ARBA00023163"/>
    </source>
</evidence>
<dbReference type="SMART" id="SM00086">
    <property type="entry name" value="PAC"/>
    <property type="match status" value="1"/>
</dbReference>
<dbReference type="GO" id="GO:0006805">
    <property type="term" value="P:xenobiotic metabolic process"/>
    <property type="evidence" value="ECO:0007669"/>
    <property type="project" value="InterPro"/>
</dbReference>
<dbReference type="InterPro" id="IPR035965">
    <property type="entry name" value="PAS-like_dom_sf"/>
</dbReference>
<dbReference type="FunFam" id="3.30.450.20:FF:000035">
    <property type="entry name" value="Aryl hydrocarbon receptor"/>
    <property type="match status" value="1"/>
</dbReference>
<gene>
    <name evidence="10" type="primary">ahr1a</name>
</gene>
<evidence type="ECO:0000256" key="2">
    <source>
        <dbReference type="ARBA" id="ARBA00022737"/>
    </source>
</evidence>
<evidence type="ECO:0000256" key="3">
    <source>
        <dbReference type="ARBA" id="ARBA00023015"/>
    </source>
</evidence>
<protein>
    <submittedName>
        <fullName evidence="10">Aryl hydrocarbon receptor 1a</fullName>
    </submittedName>
</protein>
<accession>A0A8C9UWL5</accession>
<dbReference type="Pfam" id="PF00989">
    <property type="entry name" value="PAS"/>
    <property type="match status" value="1"/>
</dbReference>
<dbReference type="Pfam" id="PF00010">
    <property type="entry name" value="HLH"/>
    <property type="match status" value="1"/>
</dbReference>
<evidence type="ECO:0000256" key="1">
    <source>
        <dbReference type="ARBA" id="ARBA00004123"/>
    </source>
</evidence>
<keyword evidence="4" id="KW-0238">DNA-binding</keyword>
<dbReference type="InterPro" id="IPR011598">
    <property type="entry name" value="bHLH_dom"/>
</dbReference>
<dbReference type="FunFam" id="4.10.280.10:FF:000041">
    <property type="entry name" value="aryl hydrocarbon receptor repressor"/>
    <property type="match status" value="1"/>
</dbReference>
<dbReference type="OrthoDB" id="6099906at2759"/>
<evidence type="ECO:0000259" key="9">
    <source>
        <dbReference type="PROSITE" id="PS50888"/>
    </source>
</evidence>
<dbReference type="GO" id="GO:0006355">
    <property type="term" value="P:regulation of DNA-templated transcription"/>
    <property type="evidence" value="ECO:0007669"/>
    <property type="project" value="InterPro"/>
</dbReference>
<dbReference type="SUPFAM" id="SSF55785">
    <property type="entry name" value="PYP-like sensor domain (PAS domain)"/>
    <property type="match status" value="2"/>
</dbReference>
<dbReference type="Gene3D" id="3.30.450.20">
    <property type="entry name" value="PAS domain"/>
    <property type="match status" value="2"/>
</dbReference>
<name>A0A8C9UWL5_SCLFO</name>
<comment type="subcellular location">
    <subcellularLocation>
        <location evidence="1">Nucleus</location>
    </subcellularLocation>
</comment>
<dbReference type="Proteomes" id="UP000694397">
    <property type="component" value="Chromosome 18"/>
</dbReference>
<dbReference type="Ensembl" id="ENSSFOT00015000383.2">
    <property type="protein sequence ID" value="ENSSFOP00015000356.2"/>
    <property type="gene ID" value="ENSSFOG00015000320.2"/>
</dbReference>
<dbReference type="GO" id="GO:0046983">
    <property type="term" value="F:protein dimerization activity"/>
    <property type="evidence" value="ECO:0007669"/>
    <property type="project" value="InterPro"/>
</dbReference>
<feature type="region of interest" description="Disordered" evidence="7">
    <location>
        <begin position="577"/>
        <end position="599"/>
    </location>
</feature>
<dbReference type="GeneID" id="108927318"/>
<evidence type="ECO:0000313" key="11">
    <source>
        <dbReference type="Proteomes" id="UP000694397"/>
    </source>
</evidence>
<keyword evidence="11" id="KW-1185">Reference proteome</keyword>
<feature type="region of interest" description="Disordered" evidence="7">
    <location>
        <begin position="1"/>
        <end position="37"/>
    </location>
</feature>
<evidence type="ECO:0000259" key="8">
    <source>
        <dbReference type="PROSITE" id="PS50112"/>
    </source>
</evidence>
<evidence type="ECO:0000256" key="4">
    <source>
        <dbReference type="ARBA" id="ARBA00023125"/>
    </source>
</evidence>
<keyword evidence="3" id="KW-0805">Transcription regulation</keyword>
<dbReference type="SMART" id="SM00353">
    <property type="entry name" value="HLH"/>
    <property type="match status" value="1"/>
</dbReference>
<dbReference type="PROSITE" id="PS50112">
    <property type="entry name" value="PAS"/>
    <property type="match status" value="1"/>
</dbReference>
<dbReference type="GeneTree" id="ENSGT00940000154486"/>
<keyword evidence="2" id="KW-0677">Repeat</keyword>
<dbReference type="InterPro" id="IPR036638">
    <property type="entry name" value="HLH_DNA-bd_sf"/>
</dbReference>
<dbReference type="FunFam" id="3.30.450.20:FF:000019">
    <property type="entry name" value="Aryl hydrocarbon receptor 1"/>
    <property type="match status" value="1"/>
</dbReference>
<proteinExistence type="predicted"/>
<dbReference type="SMART" id="SM00091">
    <property type="entry name" value="PAS"/>
    <property type="match status" value="2"/>
</dbReference>
<dbReference type="PROSITE" id="PS50888">
    <property type="entry name" value="BHLH"/>
    <property type="match status" value="1"/>
</dbReference>
<dbReference type="Pfam" id="PF14598">
    <property type="entry name" value="PAS_11"/>
    <property type="match status" value="1"/>
</dbReference>
<dbReference type="InterPro" id="IPR039091">
    <property type="entry name" value="AHR/AHRR"/>
</dbReference>
<keyword evidence="6" id="KW-0539">Nucleus</keyword>
<dbReference type="PANTHER" id="PTHR10649">
    <property type="entry name" value="ARYL HYDROCARBON RECEPTOR"/>
    <property type="match status" value="1"/>
</dbReference>
<dbReference type="PANTHER" id="PTHR10649:SF9">
    <property type="entry name" value="ARYL HYDROCARBON RECEPTOR"/>
    <property type="match status" value="1"/>
</dbReference>
<evidence type="ECO:0000313" key="10">
    <source>
        <dbReference type="Ensembl" id="ENSSFOP00015000356.2"/>
    </source>
</evidence>
<dbReference type="InterPro" id="IPR000014">
    <property type="entry name" value="PAS"/>
</dbReference>
<feature type="domain" description="BHLH" evidence="9">
    <location>
        <begin position="24"/>
        <end position="77"/>
    </location>
</feature>
<evidence type="ECO:0000256" key="6">
    <source>
        <dbReference type="ARBA" id="ARBA00023242"/>
    </source>
</evidence>
<dbReference type="GO" id="GO:0005634">
    <property type="term" value="C:nucleus"/>
    <property type="evidence" value="ECO:0007669"/>
    <property type="project" value="UniProtKB-SubCell"/>
</dbReference>
<sequence length="1048" mass="117389">MNGNHVYANRKRRKPMQKSIKPTSAEGAKSNPSKRHRERLNGELERLASLLPFPQDVISKLDKLTVLRLSVSYLRARSFFSVTLPSDTCRSLDGRGPRQQGEELQEGELLLQLLNGFVLVVTASGTIFYVSPTIQDYLGFHQSDIIHQSAYDLIHAEDRVEFHRQLHWALNPTAGPEVGHGDSALSSLTLPLTCYNPEDLPPENSSFLERNFVCRLRCLLDSSSGFLAMNFQGRLKFLHGQNQKTEEGSPIPAQLALFAVVTPVQPPSILEIRTSSFFFKTKHKLDFTPTACDAKGKLVLGYTEKELCDRGTGYQFIHAADMLYCAENHVRMIKTGESGLTVFRLLSKQNRWLWVQANARLIYRNGKPDYIIATQKVLTEQEGEENLKKRNLKLPFSFTTGEAVLYDTALPRSLADSMSGSMAPSGVDSAPSKDMESVDPNSLLGAIMKQDDSIYVSVPGRNKVPMHGSELTGAMGGLSNVFTTEWVDSVLSLSKNSFFKQQQSKRFTEDKNTDLPSFMKTLEICREDLELSQQDEEFWKVNLHGNTDIMDAADEILSFVEGSLGKKLDCMFPNAPSKHVAPTRKHHQEPQDVPHQNQQQPLCELPRQRLNPPQQLSFVPQETEPGLSLHHKQQVLNSMVPQDQKSTLLLQAQQNLIHLHHHQQFPHERVLQNQESGLVSVGQQHLTHVNCQQKLPHQQVPHDQETLSLLQAQQNLTHLHHQQQVLHQQLGQTRESALLLGQQHHLTHVHHQEQLPHQQVGQVQECGSLLHRQQNLTHLLRQQPPQQDIPAQQNPHSEQAQLLMCKHHAQRGLQLEQATEQHPSLWDGVEIPVNGECSSLSHPVTAGDGSEHQPPLFHPDQPDRQHQSQALYGHFSLEGSTPGLHSMDQLNTISVTHTQCLPPCQLEDWLPPPQLAEPSAEPVADFTSLDLEELLENLDSGGLRGRSCVLSLQEGDGAPWCSKATRCLPHAHTSQMRQNQGLNPMLLSAVPSQGHLALFQNSSNGNRSMFYPESSGLTDFQQAGQPLHQHPSKSPLYPDPTLGGFTRA</sequence>
<feature type="domain" description="PAS" evidence="8">
    <location>
        <begin position="103"/>
        <end position="173"/>
    </location>
</feature>
<dbReference type="RefSeq" id="XP_018596064.2">
    <property type="nucleotide sequence ID" value="XM_018740548.2"/>
</dbReference>
<reference evidence="10 11" key="1">
    <citation type="submission" date="2019-04" db="EMBL/GenBank/DDBJ databases">
        <authorList>
            <consortium name="Wellcome Sanger Institute Data Sharing"/>
        </authorList>
    </citation>
    <scope>NUCLEOTIDE SEQUENCE [LARGE SCALE GENOMIC DNA]</scope>
</reference>
<feature type="region of interest" description="Disordered" evidence="7">
    <location>
        <begin position="837"/>
        <end position="867"/>
    </location>
</feature>
<dbReference type="AlphaFoldDB" id="A0A8C9UWL5"/>
<reference evidence="10" key="2">
    <citation type="submission" date="2025-08" db="UniProtKB">
        <authorList>
            <consortium name="Ensembl"/>
        </authorList>
    </citation>
    <scope>IDENTIFICATION</scope>
</reference>
<organism evidence="10 11">
    <name type="scientific">Scleropages formosus</name>
    <name type="common">Asian bonytongue</name>
    <name type="synonym">Osteoglossum formosum</name>
    <dbReference type="NCBI Taxonomy" id="113540"/>
    <lineage>
        <taxon>Eukaryota</taxon>
        <taxon>Metazoa</taxon>
        <taxon>Chordata</taxon>
        <taxon>Craniata</taxon>
        <taxon>Vertebrata</taxon>
        <taxon>Euteleostomi</taxon>
        <taxon>Actinopterygii</taxon>
        <taxon>Neopterygii</taxon>
        <taxon>Teleostei</taxon>
        <taxon>Osteoglossocephala</taxon>
        <taxon>Osteoglossomorpha</taxon>
        <taxon>Osteoglossiformes</taxon>
        <taxon>Osteoglossidae</taxon>
        <taxon>Scleropages</taxon>
    </lineage>
</organism>
<dbReference type="InterPro" id="IPR001610">
    <property type="entry name" value="PAC"/>
</dbReference>